<dbReference type="GO" id="GO:0005524">
    <property type="term" value="F:ATP binding"/>
    <property type="evidence" value="ECO:0007669"/>
    <property type="project" value="UniProtKB-KW"/>
</dbReference>
<dbReference type="CDD" id="cd03216">
    <property type="entry name" value="ABC_Carb_Monos_I"/>
    <property type="match status" value="1"/>
</dbReference>
<dbReference type="PANTHER" id="PTHR43790:SF9">
    <property type="entry name" value="GALACTOFURANOSE TRANSPORTER ATP-BINDING PROTEIN YTFR"/>
    <property type="match status" value="1"/>
</dbReference>
<dbReference type="PROSITE" id="PS50893">
    <property type="entry name" value="ABC_TRANSPORTER_2"/>
    <property type="match status" value="2"/>
</dbReference>
<protein>
    <submittedName>
        <fullName evidence="11">ABC transporter ATP-binding protein</fullName>
    </submittedName>
</protein>
<feature type="domain" description="ABC transporter" evidence="10">
    <location>
        <begin position="276"/>
        <end position="523"/>
    </location>
</feature>
<feature type="domain" description="ABC transporter" evidence="10">
    <location>
        <begin position="8"/>
        <end position="259"/>
    </location>
</feature>
<keyword evidence="2" id="KW-0813">Transport</keyword>
<dbReference type="FunFam" id="3.40.50.300:FF:000127">
    <property type="entry name" value="Ribose import ATP-binding protein RbsA"/>
    <property type="match status" value="1"/>
</dbReference>
<dbReference type="PANTHER" id="PTHR43790">
    <property type="entry name" value="CARBOHYDRATE TRANSPORT ATP-BINDING PROTEIN MG119-RELATED"/>
    <property type="match status" value="1"/>
</dbReference>
<keyword evidence="6 11" id="KW-0067">ATP-binding</keyword>
<dbReference type="CDD" id="cd03215">
    <property type="entry name" value="ABC_Carb_Monos_II"/>
    <property type="match status" value="1"/>
</dbReference>
<evidence type="ECO:0000256" key="8">
    <source>
        <dbReference type="ARBA" id="ARBA00023136"/>
    </source>
</evidence>
<dbReference type="AlphaFoldDB" id="A0A498KZJ1"/>
<reference evidence="11 12" key="1">
    <citation type="submission" date="2019-01" db="EMBL/GenBank/DDBJ databases">
        <title>Halorientalis sp. F13-25 a new haloarchaeum isolated from hypersaline water.</title>
        <authorList>
            <person name="Ana D.-V."/>
            <person name="Cristina S.-P."/>
            <person name="Antonio V."/>
        </authorList>
    </citation>
    <scope>NUCLEOTIDE SEQUENCE [LARGE SCALE GENOMIC DNA]</scope>
    <source>
        <strain evidence="11 12">F13-25</strain>
    </source>
</reference>
<dbReference type="EMBL" id="RDFA01000005">
    <property type="protein sequence ID" value="RXK47970.1"/>
    <property type="molecule type" value="Genomic_DNA"/>
</dbReference>
<comment type="subcellular location">
    <subcellularLocation>
        <location evidence="1">Cell membrane</location>
        <topology evidence="1">Peripheral membrane protein</topology>
    </subcellularLocation>
</comment>
<organism evidence="11 12">
    <name type="scientific">Halorientalis pallida</name>
    <dbReference type="NCBI Taxonomy" id="2479928"/>
    <lineage>
        <taxon>Archaea</taxon>
        <taxon>Methanobacteriati</taxon>
        <taxon>Methanobacteriota</taxon>
        <taxon>Stenosarchaea group</taxon>
        <taxon>Halobacteria</taxon>
        <taxon>Halobacteriales</taxon>
        <taxon>Haloarculaceae</taxon>
        <taxon>Halorientalis</taxon>
    </lineage>
</organism>
<dbReference type="InterPro" id="IPR017871">
    <property type="entry name" value="ABC_transporter-like_CS"/>
</dbReference>
<keyword evidence="3" id="KW-1003">Cell membrane</keyword>
<evidence type="ECO:0000256" key="3">
    <source>
        <dbReference type="ARBA" id="ARBA00022475"/>
    </source>
</evidence>
<dbReference type="PROSITE" id="PS00211">
    <property type="entry name" value="ABC_TRANSPORTER_1"/>
    <property type="match status" value="1"/>
</dbReference>
<dbReference type="Proteomes" id="UP000289691">
    <property type="component" value="Unassembled WGS sequence"/>
</dbReference>
<evidence type="ECO:0000259" key="10">
    <source>
        <dbReference type="PROSITE" id="PS50893"/>
    </source>
</evidence>
<evidence type="ECO:0000256" key="2">
    <source>
        <dbReference type="ARBA" id="ARBA00022448"/>
    </source>
</evidence>
<dbReference type="InterPro" id="IPR027417">
    <property type="entry name" value="P-loop_NTPase"/>
</dbReference>
<accession>A0A498KZJ1</accession>
<evidence type="ECO:0000256" key="7">
    <source>
        <dbReference type="ARBA" id="ARBA00022967"/>
    </source>
</evidence>
<dbReference type="Pfam" id="PF00005">
    <property type="entry name" value="ABC_tran"/>
    <property type="match status" value="2"/>
</dbReference>
<keyword evidence="12" id="KW-1185">Reference proteome</keyword>
<dbReference type="InterPro" id="IPR050107">
    <property type="entry name" value="ABC_carbohydrate_import_ATPase"/>
</dbReference>
<proteinExistence type="predicted"/>
<dbReference type="Gene3D" id="3.40.50.300">
    <property type="entry name" value="P-loop containing nucleotide triphosphate hydrolases"/>
    <property type="match status" value="2"/>
</dbReference>
<keyword evidence="4" id="KW-0677">Repeat</keyword>
<sequence>MGNHENILEAKDVTKRFGDVVANDQVNLSVRRGEIHGILGENGAGKSTLMNILYGLYTPTDGTVVFEGEARQFASPKDAVDAGIGMVHQHFMLVPSMSVLENIVLGERELPPGYEPTGIGVLDRLVGMLTRHRSAPRERVVELTDEYGLDIDPDRKVWELDIGEQQRVEILKALYRDVDLLILDEPTAVLTPNEAEQMFETIQSLVEEGLTVIFITHKLWEVEELADRVTVLRDGASVETVATDGVTQSELAELMVGKEVLLDLEKAPVDVGDPVLQAETLRVEDDRGIEALSGVDLTVNRGEIVGVAGVSGNGQRELSQSLFGFRPLLDGRIRIDGEDLTGEPPSGFMDAGVSYIPQDRHEYGAAPGLSVMDNACAKEFESDRFRRYGFLLDYPNMAEYTRDVVDRFDIRGVGDVEETPAGDLSGGNLQKLILGRELDRQPDLLVANQPTRGVDVGAIESIRNLVLERRASGTGVVLVSEDLDELFDLSDRIRVIYEGEFVFETTPAATTKTEVGMAMTTGAPGEQSQATAGAGVRAEDR</sequence>
<name>A0A498KZJ1_9EURY</name>
<comment type="caution">
    <text evidence="11">The sequence shown here is derived from an EMBL/GenBank/DDBJ whole genome shotgun (WGS) entry which is preliminary data.</text>
</comment>
<dbReference type="SMART" id="SM00382">
    <property type="entry name" value="AAA"/>
    <property type="match status" value="1"/>
</dbReference>
<dbReference type="InterPro" id="IPR003593">
    <property type="entry name" value="AAA+_ATPase"/>
</dbReference>
<evidence type="ECO:0000256" key="4">
    <source>
        <dbReference type="ARBA" id="ARBA00022737"/>
    </source>
</evidence>
<evidence type="ECO:0000256" key="9">
    <source>
        <dbReference type="SAM" id="MobiDB-lite"/>
    </source>
</evidence>
<gene>
    <name evidence="11" type="ORF">EAF64_15165</name>
</gene>
<dbReference type="RefSeq" id="WP_129069822.1">
    <property type="nucleotide sequence ID" value="NZ_RDFA01000005.1"/>
</dbReference>
<dbReference type="GO" id="GO:0016887">
    <property type="term" value="F:ATP hydrolysis activity"/>
    <property type="evidence" value="ECO:0007669"/>
    <property type="project" value="InterPro"/>
</dbReference>
<dbReference type="OrthoDB" id="18209at2157"/>
<keyword evidence="5" id="KW-0547">Nucleotide-binding</keyword>
<keyword evidence="7" id="KW-1278">Translocase</keyword>
<keyword evidence="8" id="KW-0472">Membrane</keyword>
<evidence type="ECO:0000256" key="1">
    <source>
        <dbReference type="ARBA" id="ARBA00004202"/>
    </source>
</evidence>
<dbReference type="SUPFAM" id="SSF52540">
    <property type="entry name" value="P-loop containing nucleoside triphosphate hydrolases"/>
    <property type="match status" value="2"/>
</dbReference>
<dbReference type="InterPro" id="IPR003439">
    <property type="entry name" value="ABC_transporter-like_ATP-bd"/>
</dbReference>
<dbReference type="GO" id="GO:0005886">
    <property type="term" value="C:plasma membrane"/>
    <property type="evidence" value="ECO:0007669"/>
    <property type="project" value="UniProtKB-SubCell"/>
</dbReference>
<evidence type="ECO:0000256" key="6">
    <source>
        <dbReference type="ARBA" id="ARBA00022840"/>
    </source>
</evidence>
<feature type="region of interest" description="Disordered" evidence="9">
    <location>
        <begin position="521"/>
        <end position="541"/>
    </location>
</feature>
<evidence type="ECO:0000256" key="5">
    <source>
        <dbReference type="ARBA" id="ARBA00022741"/>
    </source>
</evidence>
<evidence type="ECO:0000313" key="11">
    <source>
        <dbReference type="EMBL" id="RXK47970.1"/>
    </source>
</evidence>
<evidence type="ECO:0000313" key="12">
    <source>
        <dbReference type="Proteomes" id="UP000289691"/>
    </source>
</evidence>